<dbReference type="AlphaFoldDB" id="A0A0F9GIJ5"/>
<accession>A0A0F9GIJ5</accession>
<evidence type="ECO:0000313" key="2">
    <source>
        <dbReference type="EMBL" id="KKL98623.1"/>
    </source>
</evidence>
<reference evidence="2" key="1">
    <citation type="journal article" date="2015" name="Nature">
        <title>Complex archaea that bridge the gap between prokaryotes and eukaryotes.</title>
        <authorList>
            <person name="Spang A."/>
            <person name="Saw J.H."/>
            <person name="Jorgensen S.L."/>
            <person name="Zaremba-Niedzwiedzka K."/>
            <person name="Martijn J."/>
            <person name="Lind A.E."/>
            <person name="van Eijk R."/>
            <person name="Schleper C."/>
            <person name="Guy L."/>
            <person name="Ettema T.J."/>
        </authorList>
    </citation>
    <scope>NUCLEOTIDE SEQUENCE</scope>
</reference>
<feature type="non-terminal residue" evidence="2">
    <location>
        <position position="1"/>
    </location>
</feature>
<gene>
    <name evidence="2" type="ORF">LCGC14_1822490</name>
</gene>
<organism evidence="2">
    <name type="scientific">marine sediment metagenome</name>
    <dbReference type="NCBI Taxonomy" id="412755"/>
    <lineage>
        <taxon>unclassified sequences</taxon>
        <taxon>metagenomes</taxon>
        <taxon>ecological metagenomes</taxon>
    </lineage>
</organism>
<feature type="domain" description="DUF7417" evidence="1">
    <location>
        <begin position="4"/>
        <end position="49"/>
    </location>
</feature>
<dbReference type="Pfam" id="PF24192">
    <property type="entry name" value="DUF7417"/>
    <property type="match status" value="1"/>
</dbReference>
<name>A0A0F9GIJ5_9ZZZZ</name>
<comment type="caution">
    <text evidence="2">The sequence shown here is derived from an EMBL/GenBank/DDBJ whole genome shotgun (WGS) entry which is preliminary data.</text>
</comment>
<dbReference type="EMBL" id="LAZR01017870">
    <property type="protein sequence ID" value="KKL98623.1"/>
    <property type="molecule type" value="Genomic_DNA"/>
</dbReference>
<protein>
    <recommendedName>
        <fullName evidence="1">DUF7417 domain-containing protein</fullName>
    </recommendedName>
</protein>
<sequence>VDFIIAFESGDVTEQELIEGFQKLIDSGVVWTLQGFYGRTAQALIDNELCFNK</sequence>
<dbReference type="InterPro" id="IPR055840">
    <property type="entry name" value="DUF7417"/>
</dbReference>
<evidence type="ECO:0000259" key="1">
    <source>
        <dbReference type="Pfam" id="PF24192"/>
    </source>
</evidence>
<proteinExistence type="predicted"/>